<evidence type="ECO:0000256" key="1">
    <source>
        <dbReference type="SAM" id="MobiDB-lite"/>
    </source>
</evidence>
<sequence>MTGQCKIIDRTIRPQRPHNSATTTAQFSRNDRTIKLQRK</sequence>
<accession>S0FCQ5</accession>
<protein>
    <submittedName>
        <fullName evidence="2">Uncharacterized protein</fullName>
    </submittedName>
</protein>
<dbReference type="STRING" id="547042.BACCOPRO_03815"/>
<name>S0FCQ5_9BACT</name>
<keyword evidence="3" id="KW-1185">Reference proteome</keyword>
<feature type="compositionally biased region" description="Basic and acidic residues" evidence="1">
    <location>
        <begin position="29"/>
        <end position="39"/>
    </location>
</feature>
<feature type="compositionally biased region" description="Polar residues" evidence="1">
    <location>
        <begin position="17"/>
        <end position="28"/>
    </location>
</feature>
<evidence type="ECO:0000313" key="3">
    <source>
        <dbReference type="Proteomes" id="UP000014073"/>
    </source>
</evidence>
<dbReference type="AlphaFoldDB" id="S0FCQ5"/>
<feature type="region of interest" description="Disordered" evidence="1">
    <location>
        <begin position="1"/>
        <end position="39"/>
    </location>
</feature>
<dbReference type="EMBL" id="ACBW01000235">
    <property type="protein sequence ID" value="EEF78288.1"/>
    <property type="molecule type" value="Genomic_DNA"/>
</dbReference>
<reference evidence="2 3" key="1">
    <citation type="submission" date="2008-12" db="EMBL/GenBank/DDBJ databases">
        <authorList>
            <person name="Fulton L."/>
            <person name="Clifton S."/>
            <person name="Fulton B."/>
            <person name="Xu J."/>
            <person name="Minx P."/>
            <person name="Pepin K.H."/>
            <person name="Johnson M."/>
            <person name="Bhonagiri V."/>
            <person name="Nash W.E."/>
            <person name="Mardis E.R."/>
            <person name="Wilson R.K."/>
        </authorList>
    </citation>
    <scope>NUCLEOTIDE SEQUENCE [LARGE SCALE GENOMIC DNA]</scope>
    <source>
        <strain evidence="2 3">DSM 18228</strain>
    </source>
</reference>
<proteinExistence type="predicted"/>
<organism evidence="2 3">
    <name type="scientific">Phocaeicola coprophilus DSM 18228 = JCM 13818</name>
    <dbReference type="NCBI Taxonomy" id="547042"/>
    <lineage>
        <taxon>Bacteria</taxon>
        <taxon>Pseudomonadati</taxon>
        <taxon>Bacteroidota</taxon>
        <taxon>Bacteroidia</taxon>
        <taxon>Bacteroidales</taxon>
        <taxon>Bacteroidaceae</taxon>
        <taxon>Phocaeicola</taxon>
    </lineage>
</organism>
<dbReference type="HOGENOM" id="CLU_3304588_0_0_10"/>
<comment type="caution">
    <text evidence="2">The sequence shown here is derived from an EMBL/GenBank/DDBJ whole genome shotgun (WGS) entry which is preliminary data.</text>
</comment>
<evidence type="ECO:0000313" key="2">
    <source>
        <dbReference type="EMBL" id="EEF78288.1"/>
    </source>
</evidence>
<gene>
    <name evidence="2" type="ORF">BACCOPRO_03815</name>
</gene>
<dbReference type="Proteomes" id="UP000014073">
    <property type="component" value="Unassembled WGS sequence"/>
</dbReference>